<keyword evidence="2" id="KW-1185">Reference proteome</keyword>
<proteinExistence type="predicted"/>
<evidence type="ECO:0000313" key="1">
    <source>
        <dbReference type="EMBL" id="ABG30793.1"/>
    </source>
</evidence>
<dbReference type="STRING" id="375451.RD1_1137"/>
<gene>
    <name evidence="1" type="ordered locus">RD1_1137</name>
</gene>
<sequence length="43" mass="4455">MITLILVAAGSVLALLAGVFFSFSDLVMRGLAKPSQIGLYGLT</sequence>
<name>Q16B50_ROSDO</name>
<accession>Q16B50</accession>
<organism evidence="1 2">
    <name type="scientific">Roseobacter denitrificans (strain ATCC 33942 / OCh 114)</name>
    <name type="common">Erythrobacter sp. (strain OCh 114)</name>
    <name type="synonym">Roseobacter denitrificans</name>
    <dbReference type="NCBI Taxonomy" id="375451"/>
    <lineage>
        <taxon>Bacteria</taxon>
        <taxon>Pseudomonadati</taxon>
        <taxon>Pseudomonadota</taxon>
        <taxon>Alphaproteobacteria</taxon>
        <taxon>Rhodobacterales</taxon>
        <taxon>Roseobacteraceae</taxon>
        <taxon>Roseobacter</taxon>
    </lineage>
</organism>
<evidence type="ECO:0000313" key="2">
    <source>
        <dbReference type="Proteomes" id="UP000007029"/>
    </source>
</evidence>
<dbReference type="AlphaFoldDB" id="Q16B50"/>
<dbReference type="HOGENOM" id="CLU_3238990_0_0_5"/>
<protein>
    <submittedName>
        <fullName evidence="1">Uncharacterized protein</fullName>
    </submittedName>
</protein>
<dbReference type="RefSeq" id="WP_011567415.1">
    <property type="nucleotide sequence ID" value="NC_008209.1"/>
</dbReference>
<dbReference type="EMBL" id="CP000362">
    <property type="protein sequence ID" value="ABG30793.1"/>
    <property type="molecule type" value="Genomic_DNA"/>
</dbReference>
<dbReference type="Proteomes" id="UP000007029">
    <property type="component" value="Chromosome"/>
</dbReference>
<reference evidence="1 2" key="1">
    <citation type="journal article" date="2007" name="J. Bacteriol.">
        <title>The complete genome sequence of Roseobacter denitrificans reveals a mixotrophic rather than photosynthetic metabolism.</title>
        <authorList>
            <person name="Swingley W.D."/>
            <person name="Sadekar S."/>
            <person name="Mastrian S.D."/>
            <person name="Matthies H.J."/>
            <person name="Hao J."/>
            <person name="Ramos H."/>
            <person name="Acharya C.R."/>
            <person name="Conrad A.L."/>
            <person name="Taylor H.L."/>
            <person name="Dejesa L.C."/>
            <person name="Shah M.K."/>
            <person name="O'huallachain M.E."/>
            <person name="Lince M.T."/>
            <person name="Blankenship R.E."/>
            <person name="Beatty J.T."/>
            <person name="Touchman J.W."/>
        </authorList>
    </citation>
    <scope>NUCLEOTIDE SEQUENCE [LARGE SCALE GENOMIC DNA]</scope>
    <source>
        <strain evidence="2">ATCC 33942 / OCh 114</strain>
    </source>
</reference>
<dbReference type="KEGG" id="rde:RD1_1137"/>